<evidence type="ECO:0000259" key="9">
    <source>
        <dbReference type="Pfam" id="PF00749"/>
    </source>
</evidence>
<feature type="binding site" evidence="7">
    <location>
        <begin position="15"/>
        <end position="19"/>
    </location>
    <ligand>
        <name>L-glutamate</name>
        <dbReference type="ChEBI" id="CHEBI:29985"/>
    </ligand>
</feature>
<comment type="cofactor">
    <cofactor evidence="7">
        <name>Zn(2+)</name>
        <dbReference type="ChEBI" id="CHEBI:29105"/>
    </cofactor>
    <text evidence="7">Binds 1 zinc ion per subunit.</text>
</comment>
<dbReference type="RefSeq" id="WP_161073250.1">
    <property type="nucleotide sequence ID" value="NZ_WWCU01000018.1"/>
</dbReference>
<dbReference type="AlphaFoldDB" id="A0A7X4KNJ3"/>
<feature type="short sequence motif" description="'KMSKS' region" evidence="7">
    <location>
        <begin position="251"/>
        <end position="255"/>
    </location>
</feature>
<evidence type="ECO:0000256" key="3">
    <source>
        <dbReference type="ARBA" id="ARBA00022741"/>
    </source>
</evidence>
<proteinExistence type="inferred from homology"/>
<dbReference type="EC" id="6.1.1.-" evidence="7"/>
<feature type="binding site" evidence="7">
    <location>
        <position position="109"/>
    </location>
    <ligand>
        <name>Zn(2+)</name>
        <dbReference type="ChEBI" id="CHEBI:29105"/>
    </ligand>
</feature>
<dbReference type="Proteomes" id="UP000450676">
    <property type="component" value="Unassembled WGS sequence"/>
</dbReference>
<dbReference type="SUPFAM" id="SSF52374">
    <property type="entry name" value="Nucleotidylyl transferase"/>
    <property type="match status" value="1"/>
</dbReference>
<dbReference type="NCBIfam" id="NF004314">
    <property type="entry name" value="PRK05710.1-3"/>
    <property type="match status" value="1"/>
</dbReference>
<dbReference type="HAMAP" id="MF_01428">
    <property type="entry name" value="Glu_Q_tRNA_synth"/>
    <property type="match status" value="1"/>
</dbReference>
<dbReference type="EMBL" id="WWCU01000018">
    <property type="protein sequence ID" value="MYN08935.1"/>
    <property type="molecule type" value="Genomic_DNA"/>
</dbReference>
<evidence type="ECO:0000256" key="2">
    <source>
        <dbReference type="ARBA" id="ARBA00022723"/>
    </source>
</evidence>
<dbReference type="InterPro" id="IPR020058">
    <property type="entry name" value="Glu/Gln-tRNA-synth_Ib_cat-dom"/>
</dbReference>
<keyword evidence="11" id="KW-1185">Reference proteome</keyword>
<evidence type="ECO:0000256" key="5">
    <source>
        <dbReference type="ARBA" id="ARBA00022840"/>
    </source>
</evidence>
<keyword evidence="8" id="KW-0648">Protein biosynthesis</keyword>
<dbReference type="GO" id="GO:0006400">
    <property type="term" value="P:tRNA modification"/>
    <property type="evidence" value="ECO:0007669"/>
    <property type="project" value="InterPro"/>
</dbReference>
<evidence type="ECO:0000256" key="4">
    <source>
        <dbReference type="ARBA" id="ARBA00022833"/>
    </source>
</evidence>
<dbReference type="GO" id="GO:0006424">
    <property type="term" value="P:glutamyl-tRNA aminoacylation"/>
    <property type="evidence" value="ECO:0007669"/>
    <property type="project" value="InterPro"/>
</dbReference>
<feature type="binding site" evidence="7">
    <location>
        <position position="130"/>
    </location>
    <ligand>
        <name>Zn(2+)</name>
        <dbReference type="ChEBI" id="CHEBI:29105"/>
    </ligand>
</feature>
<comment type="caution">
    <text evidence="10">The sequence shown here is derived from an EMBL/GenBank/DDBJ whole genome shotgun (WGS) entry which is preliminary data.</text>
</comment>
<feature type="binding site" evidence="7">
    <location>
        <position position="213"/>
    </location>
    <ligand>
        <name>L-glutamate</name>
        <dbReference type="ChEBI" id="CHEBI:29985"/>
    </ligand>
</feature>
<feature type="binding site" evidence="7">
    <location>
        <position position="134"/>
    </location>
    <ligand>
        <name>Zn(2+)</name>
        <dbReference type="ChEBI" id="CHEBI:29105"/>
    </ligand>
</feature>
<keyword evidence="3 7" id="KW-0547">Nucleotide-binding</keyword>
<dbReference type="Pfam" id="PF00749">
    <property type="entry name" value="tRNA-synt_1c"/>
    <property type="match status" value="1"/>
</dbReference>
<organism evidence="10 11">
    <name type="scientific">Pseudoduganella aquatica</name>
    <dbReference type="NCBI Taxonomy" id="2660641"/>
    <lineage>
        <taxon>Bacteria</taxon>
        <taxon>Pseudomonadati</taxon>
        <taxon>Pseudomonadota</taxon>
        <taxon>Betaproteobacteria</taxon>
        <taxon>Burkholderiales</taxon>
        <taxon>Oxalobacteraceae</taxon>
        <taxon>Telluria group</taxon>
        <taxon>Pseudoduganella</taxon>
    </lineage>
</organism>
<comment type="similarity">
    <text evidence="7">Belongs to the class-I aminoacyl-tRNA synthetase family. GluQ subfamily.</text>
</comment>
<feature type="binding site" evidence="7">
    <location>
        <position position="51"/>
    </location>
    <ligand>
        <name>L-glutamate</name>
        <dbReference type="ChEBI" id="CHEBI:29985"/>
    </ligand>
</feature>
<sequence length="319" mass="34483">MTSALPPYIGPYIGRFAPSPTGPLHLGSLVAAMASYLDAKVHQGRWLVRIEDLDRDRNVAGVDQHILASLQRCGMQWDGEVTWQTLRTDLYEAALAQLGDAGAVYPCSCSRKEIHDSQLRLGQASSALVYPGTCRNGLAPGKAARAVRLKTPLRTAPSPDRVICFHDRWHGKVCQDLAAEVGDFVIRRADGFWAYQLAVVVDDGAQGVTDIVRGADLLDSTPRQLYLQALLGLPQPRYLHVPVVANADGEKLSKQTGAQAFDNGAPVAQLLESALLPAARFLGLNLQADSVEAFWRAAVPAWERLLAAKDQSSGPRSAT</sequence>
<evidence type="ECO:0000313" key="10">
    <source>
        <dbReference type="EMBL" id="MYN08935.1"/>
    </source>
</evidence>
<feature type="short sequence motif" description="'HIGH' region" evidence="7">
    <location>
        <begin position="18"/>
        <end position="28"/>
    </location>
</feature>
<dbReference type="NCBIfam" id="NF004313">
    <property type="entry name" value="PRK05710.1-2"/>
    <property type="match status" value="1"/>
</dbReference>
<keyword evidence="2 7" id="KW-0479">Metal-binding</keyword>
<keyword evidence="5 7" id="KW-0067">ATP-binding</keyword>
<evidence type="ECO:0000313" key="11">
    <source>
        <dbReference type="Proteomes" id="UP000450676"/>
    </source>
</evidence>
<feature type="binding site" evidence="7">
    <location>
        <position position="254"/>
    </location>
    <ligand>
        <name>ATP</name>
        <dbReference type="ChEBI" id="CHEBI:30616"/>
    </ligand>
</feature>
<evidence type="ECO:0000256" key="1">
    <source>
        <dbReference type="ARBA" id="ARBA00022598"/>
    </source>
</evidence>
<dbReference type="PANTHER" id="PTHR43311">
    <property type="entry name" value="GLUTAMATE--TRNA LIGASE"/>
    <property type="match status" value="1"/>
</dbReference>
<feature type="binding site" evidence="7">
    <location>
        <position position="195"/>
    </location>
    <ligand>
        <name>L-glutamate</name>
        <dbReference type="ChEBI" id="CHEBI:29985"/>
    </ligand>
</feature>
<evidence type="ECO:0000256" key="8">
    <source>
        <dbReference type="RuleBase" id="RU363037"/>
    </source>
</evidence>
<dbReference type="NCBIfam" id="TIGR03838">
    <property type="entry name" value="queuosine_YadB"/>
    <property type="match status" value="1"/>
</dbReference>
<comment type="function">
    <text evidence="7">Catalyzes the tRNA-independent activation of glutamate in presence of ATP and the subsequent transfer of glutamate onto a tRNA(Asp). Glutamate is transferred on the 2-amino-5-(4,5-dihydroxy-2-cyclopenten-1-yl) moiety of the queuosine in the wobble position of the QUC anticodon.</text>
</comment>
<reference evidence="10 11" key="1">
    <citation type="submission" date="2019-12" db="EMBL/GenBank/DDBJ databases">
        <title>Novel species isolated from a subtropical stream in China.</title>
        <authorList>
            <person name="Lu H."/>
        </authorList>
    </citation>
    <scope>NUCLEOTIDE SEQUENCE [LARGE SCALE GENOMIC DNA]</scope>
    <source>
        <strain evidence="10 11">FT127W</strain>
    </source>
</reference>
<dbReference type="InterPro" id="IPR014729">
    <property type="entry name" value="Rossmann-like_a/b/a_fold"/>
</dbReference>
<dbReference type="InterPro" id="IPR000924">
    <property type="entry name" value="Glu/Gln-tRNA-synth"/>
</dbReference>
<dbReference type="PANTHER" id="PTHR43311:SF1">
    <property type="entry name" value="GLUTAMYL-Q TRNA(ASP) SYNTHETASE"/>
    <property type="match status" value="1"/>
</dbReference>
<name>A0A7X4KNJ3_9BURK</name>
<accession>A0A7X4KNJ3</accession>
<dbReference type="GO" id="GO:0005524">
    <property type="term" value="F:ATP binding"/>
    <property type="evidence" value="ECO:0007669"/>
    <property type="project" value="UniProtKB-KW"/>
</dbReference>
<dbReference type="NCBIfam" id="NF004315">
    <property type="entry name" value="PRK05710.1-4"/>
    <property type="match status" value="1"/>
</dbReference>
<dbReference type="InterPro" id="IPR049940">
    <property type="entry name" value="GluQ/Sye"/>
</dbReference>
<dbReference type="GO" id="GO:0008270">
    <property type="term" value="F:zinc ion binding"/>
    <property type="evidence" value="ECO:0007669"/>
    <property type="project" value="UniProtKB-UniRule"/>
</dbReference>
<dbReference type="InterPro" id="IPR022380">
    <property type="entry name" value="Glu-Q_tRNA(Asp)_Synthase"/>
</dbReference>
<keyword evidence="4 7" id="KW-0862">Zinc</keyword>
<gene>
    <name evidence="7" type="primary">gluQ</name>
    <name evidence="10" type="ORF">GTP77_16525</name>
</gene>
<evidence type="ECO:0000256" key="7">
    <source>
        <dbReference type="HAMAP-Rule" id="MF_01428"/>
    </source>
</evidence>
<dbReference type="GO" id="GO:0005829">
    <property type="term" value="C:cytosol"/>
    <property type="evidence" value="ECO:0007669"/>
    <property type="project" value="TreeGrafter"/>
</dbReference>
<protein>
    <recommendedName>
        <fullName evidence="7">Glutamyl-Q tRNA(Asp) synthetase</fullName>
        <shortName evidence="7">Glu-Q-RSs</shortName>
        <ecNumber evidence="7">6.1.1.-</ecNumber>
    </recommendedName>
</protein>
<keyword evidence="1 7" id="KW-0436">Ligase</keyword>
<dbReference type="Gene3D" id="3.40.50.620">
    <property type="entry name" value="HUPs"/>
    <property type="match status" value="1"/>
</dbReference>
<feature type="domain" description="Glutamyl/glutaminyl-tRNA synthetase class Ib catalytic" evidence="9">
    <location>
        <begin position="15"/>
        <end position="261"/>
    </location>
</feature>
<dbReference type="GO" id="GO:0004818">
    <property type="term" value="F:glutamate-tRNA ligase activity"/>
    <property type="evidence" value="ECO:0007669"/>
    <property type="project" value="TreeGrafter"/>
</dbReference>
<keyword evidence="6 7" id="KW-0030">Aminoacyl-tRNA synthetase</keyword>
<evidence type="ECO:0000256" key="6">
    <source>
        <dbReference type="ARBA" id="ARBA00023146"/>
    </source>
</evidence>
<feature type="binding site" evidence="7">
    <location>
        <position position="107"/>
    </location>
    <ligand>
        <name>Zn(2+)</name>
        <dbReference type="ChEBI" id="CHEBI:29105"/>
    </ligand>
</feature>
<dbReference type="PRINTS" id="PR00987">
    <property type="entry name" value="TRNASYNTHGLU"/>
</dbReference>